<keyword evidence="4" id="KW-0479">Metal-binding</keyword>
<keyword evidence="12" id="KW-1185">Reference proteome</keyword>
<sequence>MDNLLENQRLAHEVIERLEEACVQQFMTDSKTYRGRLQSEHTIDKYLTRLDKESQKLMELYEDKNGQRQKEVDGLNNPSVNMDEFYRQLDQIKDHHQKHPNEPIEAPEFEFMRTMDQEDNEEEEEQEEDVLETMFSGEENVGRYLDLNALHGDYLNLKGVERLDYIPYLDQFDQFTEPKVYPTTMKSSHDYRVYLDHLHNYLHSFFRRAKPLEDIASLENNAKVDFEHTWNENGGNDQTMAEDQSGLFCQACQKLFTKQTVYDAHLKGKKHIKAQEKLNQEQSNTSTTNATADESTLQNGPKMDRRKATALKEALILAYMKVLDSVRTETKANVERKQALTDRERTLEQEQEDIEIQDESDEDDDEDRIYNPLKLPLGWDGKPIPYWLYKLHGLGVEYPCEICGNYVYMGRKAFDKHFQEWRHAHGMRCLGLPNSRQFHEITKIDDAYALNEKLKKQNVRTDTKAENMEEYEDDEGNVFNKKTYEDLKRQGII</sequence>
<evidence type="ECO:0000256" key="2">
    <source>
        <dbReference type="ARBA" id="ARBA00008776"/>
    </source>
</evidence>
<feature type="compositionally biased region" description="Acidic residues" evidence="9">
    <location>
        <begin position="349"/>
        <end position="367"/>
    </location>
</feature>
<dbReference type="SMART" id="SM00451">
    <property type="entry name" value="ZnF_U1"/>
    <property type="match status" value="1"/>
</dbReference>
<keyword evidence="8" id="KW-0175">Coiled coil</keyword>
<dbReference type="PROSITE" id="PS00028">
    <property type="entry name" value="ZINC_FINGER_C2H2_1"/>
    <property type="match status" value="1"/>
</dbReference>
<reference evidence="11 12" key="1">
    <citation type="submission" date="2016-07" db="EMBL/GenBank/DDBJ databases">
        <title>Pervasive Adenine N6-methylation of Active Genes in Fungi.</title>
        <authorList>
            <consortium name="DOE Joint Genome Institute"/>
            <person name="Mondo S.J."/>
            <person name="Dannebaum R.O."/>
            <person name="Kuo R.C."/>
            <person name="Labutti K."/>
            <person name="Haridas S."/>
            <person name="Kuo A."/>
            <person name="Salamov A."/>
            <person name="Ahrendt S.R."/>
            <person name="Lipzen A."/>
            <person name="Sullivan W."/>
            <person name="Andreopoulos W.B."/>
            <person name="Clum A."/>
            <person name="Lindquist E."/>
            <person name="Daum C."/>
            <person name="Ramamoorthy G.K."/>
            <person name="Gryganskyi A."/>
            <person name="Culley D."/>
            <person name="Magnuson J.K."/>
            <person name="James T.Y."/>
            <person name="O'Malley M.A."/>
            <person name="Stajich J.E."/>
            <person name="Spatafora J.W."/>
            <person name="Visel A."/>
            <person name="Grigoriev I.V."/>
        </authorList>
    </citation>
    <scope>NUCLEOTIDE SEQUENCE [LARGE SCALE GENOMIC DNA]</scope>
    <source>
        <strain evidence="11 12">NRRL 1336</strain>
    </source>
</reference>
<evidence type="ECO:0000313" key="11">
    <source>
        <dbReference type="EMBL" id="ORZ15618.1"/>
    </source>
</evidence>
<proteinExistence type="inferred from homology"/>
<dbReference type="GO" id="GO:0000398">
    <property type="term" value="P:mRNA splicing, via spliceosome"/>
    <property type="evidence" value="ECO:0007669"/>
    <property type="project" value="InterPro"/>
</dbReference>
<evidence type="ECO:0000256" key="5">
    <source>
        <dbReference type="ARBA" id="ARBA00022771"/>
    </source>
</evidence>
<dbReference type="InterPro" id="IPR051421">
    <property type="entry name" value="RNA_Proc_DNA_Dmg_Regulator"/>
</dbReference>
<dbReference type="PANTHER" id="PTHR12786:SF2">
    <property type="entry name" value="SPLICING FACTOR 3A SUBUNIT 3"/>
    <property type="match status" value="1"/>
</dbReference>
<dbReference type="Pfam" id="PF11931">
    <property type="entry name" value="SF3a60_Prp9_C"/>
    <property type="match status" value="1"/>
</dbReference>
<keyword evidence="5" id="KW-0863">Zinc-finger</keyword>
<dbReference type="InterPro" id="IPR003604">
    <property type="entry name" value="Matrin/U1-like-C_Znf_C2H2"/>
</dbReference>
<keyword evidence="6" id="KW-0862">Zinc</keyword>
<evidence type="ECO:0000256" key="9">
    <source>
        <dbReference type="SAM" id="MobiDB-lite"/>
    </source>
</evidence>
<dbReference type="SUPFAM" id="SSF57667">
    <property type="entry name" value="beta-beta-alpha zinc fingers"/>
    <property type="match status" value="1"/>
</dbReference>
<dbReference type="InterPro" id="IPR000690">
    <property type="entry name" value="Matrin/U1-C_Znf_C2H2"/>
</dbReference>
<feature type="compositionally biased region" description="Polar residues" evidence="9">
    <location>
        <begin position="280"/>
        <end position="299"/>
    </location>
</feature>
<dbReference type="Pfam" id="PF12108">
    <property type="entry name" value="SF3a60_bindingd"/>
    <property type="match status" value="1"/>
</dbReference>
<feature type="region of interest" description="Disordered" evidence="9">
    <location>
        <begin position="332"/>
        <end position="368"/>
    </location>
</feature>
<evidence type="ECO:0000256" key="1">
    <source>
        <dbReference type="ARBA" id="ARBA00004123"/>
    </source>
</evidence>
<accession>A0A1X2IFG4</accession>
<dbReference type="GO" id="GO:0008270">
    <property type="term" value="F:zinc ion binding"/>
    <property type="evidence" value="ECO:0007669"/>
    <property type="project" value="UniProtKB-KW"/>
</dbReference>
<dbReference type="InterPro" id="IPR036236">
    <property type="entry name" value="Znf_C2H2_sf"/>
</dbReference>
<keyword evidence="7" id="KW-0539">Nucleus</keyword>
<feature type="region of interest" description="Disordered" evidence="9">
    <location>
        <begin position="275"/>
        <end position="305"/>
    </location>
</feature>
<feature type="coiled-coil region" evidence="8">
    <location>
        <begin position="1"/>
        <end position="63"/>
    </location>
</feature>
<dbReference type="Gene3D" id="3.30.160.60">
    <property type="entry name" value="Classic Zinc Finger"/>
    <property type="match status" value="1"/>
</dbReference>
<dbReference type="GO" id="GO:0003723">
    <property type="term" value="F:RNA binding"/>
    <property type="evidence" value="ECO:0007669"/>
    <property type="project" value="InterPro"/>
</dbReference>
<dbReference type="PROSITE" id="PS50171">
    <property type="entry name" value="ZF_MATRIN"/>
    <property type="match status" value="1"/>
</dbReference>
<evidence type="ECO:0000256" key="4">
    <source>
        <dbReference type="ARBA" id="ARBA00022723"/>
    </source>
</evidence>
<feature type="compositionally biased region" description="Basic and acidic residues" evidence="9">
    <location>
        <begin position="332"/>
        <end position="348"/>
    </location>
</feature>
<dbReference type="OrthoDB" id="2160351at2759"/>
<dbReference type="STRING" id="90262.A0A1X2IFG4"/>
<comment type="subcellular location">
    <subcellularLocation>
        <location evidence="1">Nucleus</location>
    </subcellularLocation>
</comment>
<comment type="caution">
    <text evidence="11">The sequence shown here is derived from an EMBL/GenBank/DDBJ whole genome shotgun (WGS) entry which is preliminary data.</text>
</comment>
<dbReference type="Pfam" id="PF16837">
    <property type="entry name" value="SF3A3"/>
    <property type="match status" value="1"/>
</dbReference>
<evidence type="ECO:0000256" key="3">
    <source>
        <dbReference type="ARBA" id="ARBA00022553"/>
    </source>
</evidence>
<protein>
    <recommendedName>
        <fullName evidence="10">Matrin-type domain-containing protein</fullName>
    </recommendedName>
</protein>
<dbReference type="InterPro" id="IPR031774">
    <property type="entry name" value="SF3A3_dom"/>
</dbReference>
<dbReference type="EMBL" id="MCGE01000012">
    <property type="protein sequence ID" value="ORZ15618.1"/>
    <property type="molecule type" value="Genomic_DNA"/>
</dbReference>
<dbReference type="Proteomes" id="UP000193560">
    <property type="component" value="Unassembled WGS sequence"/>
</dbReference>
<evidence type="ECO:0000256" key="7">
    <source>
        <dbReference type="ARBA" id="ARBA00023242"/>
    </source>
</evidence>
<name>A0A1X2IFG4_9FUNG</name>
<evidence type="ECO:0000313" key="12">
    <source>
        <dbReference type="Proteomes" id="UP000193560"/>
    </source>
</evidence>
<feature type="domain" description="Matrin-type" evidence="10">
    <location>
        <begin position="398"/>
        <end position="429"/>
    </location>
</feature>
<dbReference type="GO" id="GO:0005681">
    <property type="term" value="C:spliceosomal complex"/>
    <property type="evidence" value="ECO:0007669"/>
    <property type="project" value="InterPro"/>
</dbReference>
<evidence type="ECO:0000259" key="10">
    <source>
        <dbReference type="PROSITE" id="PS50171"/>
    </source>
</evidence>
<dbReference type="InterPro" id="IPR024598">
    <property type="entry name" value="SF3a60/Prp9_C"/>
</dbReference>
<keyword evidence="3" id="KW-0597">Phosphoprotein</keyword>
<evidence type="ECO:0000256" key="8">
    <source>
        <dbReference type="SAM" id="Coils"/>
    </source>
</evidence>
<dbReference type="InterPro" id="IPR021966">
    <property type="entry name" value="SF3a60_bindingd"/>
</dbReference>
<dbReference type="InterPro" id="IPR013087">
    <property type="entry name" value="Znf_C2H2_type"/>
</dbReference>
<dbReference type="SMART" id="SM00355">
    <property type="entry name" value="ZnF_C2H2"/>
    <property type="match status" value="2"/>
</dbReference>
<dbReference type="PANTHER" id="PTHR12786">
    <property type="entry name" value="SPLICING FACTOR SF3A-RELATED"/>
    <property type="match status" value="1"/>
</dbReference>
<comment type="similarity">
    <text evidence="2">Belongs to the SF3A3 family.</text>
</comment>
<evidence type="ECO:0000256" key="6">
    <source>
        <dbReference type="ARBA" id="ARBA00022833"/>
    </source>
</evidence>
<organism evidence="11 12">
    <name type="scientific">Absidia repens</name>
    <dbReference type="NCBI Taxonomy" id="90262"/>
    <lineage>
        <taxon>Eukaryota</taxon>
        <taxon>Fungi</taxon>
        <taxon>Fungi incertae sedis</taxon>
        <taxon>Mucoromycota</taxon>
        <taxon>Mucoromycotina</taxon>
        <taxon>Mucoromycetes</taxon>
        <taxon>Mucorales</taxon>
        <taxon>Cunninghamellaceae</taxon>
        <taxon>Absidia</taxon>
    </lineage>
</organism>
<dbReference type="Pfam" id="PF12874">
    <property type="entry name" value="zf-met"/>
    <property type="match status" value="1"/>
</dbReference>
<gene>
    <name evidence="11" type="ORF">BCR42DRAFT_352428</name>
</gene>
<dbReference type="AlphaFoldDB" id="A0A1X2IFG4"/>